<evidence type="ECO:0000313" key="1">
    <source>
        <dbReference type="EMBL" id="NBN65106.1"/>
    </source>
</evidence>
<reference evidence="1 2" key="1">
    <citation type="submission" date="2020-01" db="EMBL/GenBank/DDBJ databases">
        <authorList>
            <person name="Peng S.Y."/>
            <person name="Li J."/>
            <person name="Wang M."/>
            <person name="Wang L."/>
            <person name="Wang C.Q."/>
            <person name="Wang J.R."/>
        </authorList>
    </citation>
    <scope>NUCLEOTIDE SEQUENCE [LARGE SCALE GENOMIC DNA]</scope>
    <source>
        <strain evidence="1 2">XCT-34</strain>
    </source>
</reference>
<keyword evidence="2" id="KW-1185">Reference proteome</keyword>
<dbReference type="Proteomes" id="UP000541347">
    <property type="component" value="Unassembled WGS sequence"/>
</dbReference>
<proteinExistence type="predicted"/>
<dbReference type="Gene3D" id="3.30.310.50">
    <property type="entry name" value="Alpha-D-phosphohexomutase, C-terminal domain"/>
    <property type="match status" value="1"/>
</dbReference>
<name>A0ABW9ZNF8_9HYPH</name>
<dbReference type="InterPro" id="IPR014543">
    <property type="entry name" value="UCP028291"/>
</dbReference>
<sequence>MQPTICTPRLSTRPTRTQQPCKHFAHKVTCEWTPETGRVDFPFGDCRMTAEGDLLTIACESAEDEGLKRMQAVIDVHLEKLAWREELKLTWQTTAQQLA</sequence>
<dbReference type="EMBL" id="JAABLP010000004">
    <property type="protein sequence ID" value="NBN65106.1"/>
    <property type="molecule type" value="Genomic_DNA"/>
</dbReference>
<dbReference type="Pfam" id="PF09981">
    <property type="entry name" value="DUF2218"/>
    <property type="match status" value="1"/>
</dbReference>
<gene>
    <name evidence="1" type="ORF">GWI71_15550</name>
</gene>
<evidence type="ECO:0000313" key="2">
    <source>
        <dbReference type="Proteomes" id="UP000541347"/>
    </source>
</evidence>
<accession>A0ABW9ZNF8</accession>
<protein>
    <submittedName>
        <fullName evidence="1">DUF2218 domain-containing protein</fullName>
    </submittedName>
</protein>
<comment type="caution">
    <text evidence="1">The sequence shown here is derived from an EMBL/GenBank/DDBJ whole genome shotgun (WGS) entry which is preliminary data.</text>
</comment>
<dbReference type="RefSeq" id="WP_161677108.1">
    <property type="nucleotide sequence ID" value="NZ_JAABLP010000004.1"/>
</dbReference>
<organism evidence="1 2">
    <name type="scientific">Pannonibacter tanglangensis</name>
    <dbReference type="NCBI Taxonomy" id="2750084"/>
    <lineage>
        <taxon>Bacteria</taxon>
        <taxon>Pseudomonadati</taxon>
        <taxon>Pseudomonadota</taxon>
        <taxon>Alphaproteobacteria</taxon>
        <taxon>Hyphomicrobiales</taxon>
        <taxon>Stappiaceae</taxon>
        <taxon>Pannonibacter</taxon>
    </lineage>
</organism>